<dbReference type="InterPro" id="IPR013103">
    <property type="entry name" value="RVT_2"/>
</dbReference>
<reference evidence="2" key="1">
    <citation type="submission" date="2018-05" db="EMBL/GenBank/DDBJ databases">
        <title>Draft genome of Mucuna pruriens seed.</title>
        <authorList>
            <person name="Nnadi N.E."/>
            <person name="Vos R."/>
            <person name="Hasami M.H."/>
            <person name="Devisetty U.K."/>
            <person name="Aguiy J.C."/>
        </authorList>
    </citation>
    <scope>NUCLEOTIDE SEQUENCE [LARGE SCALE GENOMIC DNA]</scope>
    <source>
        <strain evidence="2">JCA_2017</strain>
    </source>
</reference>
<evidence type="ECO:0000313" key="2">
    <source>
        <dbReference type="EMBL" id="RDX99061.1"/>
    </source>
</evidence>
<dbReference type="EMBL" id="QJKJ01003317">
    <property type="protein sequence ID" value="RDX99061.1"/>
    <property type="molecule type" value="Genomic_DNA"/>
</dbReference>
<dbReference type="AlphaFoldDB" id="A0A371H8D3"/>
<accession>A0A371H8D3</accession>
<name>A0A371H8D3_MUCPR</name>
<evidence type="ECO:0000259" key="1">
    <source>
        <dbReference type="Pfam" id="PF07727"/>
    </source>
</evidence>
<proteinExistence type="predicted"/>
<keyword evidence="3" id="KW-1185">Reference proteome</keyword>
<dbReference type="Pfam" id="PF07727">
    <property type="entry name" value="RVT_2"/>
    <property type="match status" value="1"/>
</dbReference>
<feature type="non-terminal residue" evidence="2">
    <location>
        <position position="1"/>
    </location>
</feature>
<gene>
    <name evidence="2" type="ORF">CR513_17952</name>
</gene>
<feature type="domain" description="Reverse transcriptase Ty1/copia-type" evidence="1">
    <location>
        <begin position="48"/>
        <end position="103"/>
    </location>
</feature>
<sequence>MIKFLNQFARMETICLLISLAAQMDWRIFQLDIKSTFLYGYLEENVYFIRCQHEYDLYAKKFGNGDILLVCLYVDNLIFIRNNPNLFEDFKKVMSCKFEMTNIRLMS</sequence>
<protein>
    <recommendedName>
        <fullName evidence="1">Reverse transcriptase Ty1/copia-type domain-containing protein</fullName>
    </recommendedName>
</protein>
<evidence type="ECO:0000313" key="3">
    <source>
        <dbReference type="Proteomes" id="UP000257109"/>
    </source>
</evidence>
<dbReference type="Proteomes" id="UP000257109">
    <property type="component" value="Unassembled WGS sequence"/>
</dbReference>
<comment type="caution">
    <text evidence="2">The sequence shown here is derived from an EMBL/GenBank/DDBJ whole genome shotgun (WGS) entry which is preliminary data.</text>
</comment>
<dbReference type="OrthoDB" id="1716499at2759"/>
<organism evidence="2 3">
    <name type="scientific">Mucuna pruriens</name>
    <name type="common">Velvet bean</name>
    <name type="synonym">Dolichos pruriens</name>
    <dbReference type="NCBI Taxonomy" id="157652"/>
    <lineage>
        <taxon>Eukaryota</taxon>
        <taxon>Viridiplantae</taxon>
        <taxon>Streptophyta</taxon>
        <taxon>Embryophyta</taxon>
        <taxon>Tracheophyta</taxon>
        <taxon>Spermatophyta</taxon>
        <taxon>Magnoliopsida</taxon>
        <taxon>eudicotyledons</taxon>
        <taxon>Gunneridae</taxon>
        <taxon>Pentapetalae</taxon>
        <taxon>rosids</taxon>
        <taxon>fabids</taxon>
        <taxon>Fabales</taxon>
        <taxon>Fabaceae</taxon>
        <taxon>Papilionoideae</taxon>
        <taxon>50 kb inversion clade</taxon>
        <taxon>NPAAA clade</taxon>
        <taxon>indigoferoid/millettioid clade</taxon>
        <taxon>Phaseoleae</taxon>
        <taxon>Mucuna</taxon>
    </lineage>
</organism>